<name>A0ABT4DR12_9BACL</name>
<dbReference type="EMBL" id="JAMDLW010000010">
    <property type="protein sequence ID" value="MCY9519807.1"/>
    <property type="molecule type" value="Genomic_DNA"/>
</dbReference>
<feature type="transmembrane region" description="Helical" evidence="1">
    <location>
        <begin position="43"/>
        <end position="64"/>
    </location>
</feature>
<gene>
    <name evidence="2" type="ORF">M5X09_08940</name>
</gene>
<feature type="transmembrane region" description="Helical" evidence="1">
    <location>
        <begin position="20"/>
        <end position="37"/>
    </location>
</feature>
<dbReference type="RefSeq" id="WP_087433315.1">
    <property type="nucleotide sequence ID" value="NZ_JAMDLV010000001.1"/>
</dbReference>
<feature type="transmembrane region" description="Helical" evidence="1">
    <location>
        <begin position="122"/>
        <end position="145"/>
    </location>
</feature>
<evidence type="ECO:0000313" key="3">
    <source>
        <dbReference type="Proteomes" id="UP001207626"/>
    </source>
</evidence>
<evidence type="ECO:0000313" key="2">
    <source>
        <dbReference type="EMBL" id="MCY9519807.1"/>
    </source>
</evidence>
<accession>A0ABT4DR12</accession>
<evidence type="ECO:0008006" key="4">
    <source>
        <dbReference type="Google" id="ProtNLM"/>
    </source>
</evidence>
<comment type="caution">
    <text evidence="2">The sequence shown here is derived from an EMBL/GenBank/DDBJ whole genome shotgun (WGS) entry which is preliminary data.</text>
</comment>
<reference evidence="2 3" key="1">
    <citation type="submission" date="2022-05" db="EMBL/GenBank/DDBJ databases">
        <title>Genome Sequencing of Bee-Associated Microbes.</title>
        <authorList>
            <person name="Dunlap C."/>
        </authorList>
    </citation>
    <scope>NUCLEOTIDE SEQUENCE [LARGE SCALE GENOMIC DNA]</scope>
    <source>
        <strain evidence="2 3">NRRL NRS-1438</strain>
    </source>
</reference>
<feature type="transmembrane region" description="Helical" evidence="1">
    <location>
        <begin position="152"/>
        <end position="169"/>
    </location>
</feature>
<feature type="transmembrane region" description="Helical" evidence="1">
    <location>
        <begin position="205"/>
        <end position="227"/>
    </location>
</feature>
<evidence type="ECO:0000256" key="1">
    <source>
        <dbReference type="SAM" id="Phobius"/>
    </source>
</evidence>
<organism evidence="2 3">
    <name type="scientific">Paenibacillus apiarius</name>
    <dbReference type="NCBI Taxonomy" id="46240"/>
    <lineage>
        <taxon>Bacteria</taxon>
        <taxon>Bacillati</taxon>
        <taxon>Bacillota</taxon>
        <taxon>Bacilli</taxon>
        <taxon>Bacillales</taxon>
        <taxon>Paenibacillaceae</taxon>
        <taxon>Paenibacillus</taxon>
    </lineage>
</organism>
<protein>
    <recommendedName>
        <fullName evidence="4">ABC transporter permease</fullName>
    </recommendedName>
</protein>
<sequence>MCKHLILYLIRDFSRSHRYIPSLLTFVIFIGLFYTYAPNPIMGSYAATSVLLFLIAAWLAYGFFASQEQVQEQITILRLGSAKKYYAGVLCSVVLLVVLLDIYSILYPIIFNKFDKPATWEHVTVAFAAHFGLALLGTSFAALFNSRLEAKMGHAIGGILALIAISFSQGKLGELLPPGIQWMTWLLPPAFPAMDMLMNYEKYSVLGRIGVLLLPFLYSAGLLAICWQRMKRQDL</sequence>
<keyword evidence="1" id="KW-0472">Membrane</keyword>
<feature type="transmembrane region" description="Helical" evidence="1">
    <location>
        <begin position="85"/>
        <end position="110"/>
    </location>
</feature>
<keyword evidence="3" id="KW-1185">Reference proteome</keyword>
<keyword evidence="1" id="KW-0812">Transmembrane</keyword>
<dbReference type="Proteomes" id="UP001207626">
    <property type="component" value="Unassembled WGS sequence"/>
</dbReference>
<keyword evidence="1" id="KW-1133">Transmembrane helix</keyword>
<proteinExistence type="predicted"/>